<dbReference type="STRING" id="3750.A0A498I3E4"/>
<dbReference type="SMART" id="SM00320">
    <property type="entry name" value="WD40"/>
    <property type="match status" value="4"/>
</dbReference>
<dbReference type="Proteomes" id="UP000290289">
    <property type="component" value="Chromosome 14"/>
</dbReference>
<dbReference type="SUPFAM" id="SSF50978">
    <property type="entry name" value="WD40 repeat-like"/>
    <property type="match status" value="1"/>
</dbReference>
<evidence type="ECO:0000313" key="9">
    <source>
        <dbReference type="EMBL" id="RXH77419.1"/>
    </source>
</evidence>
<dbReference type="PROSITE" id="PS00678">
    <property type="entry name" value="WD_REPEATS_1"/>
    <property type="match status" value="1"/>
</dbReference>
<evidence type="ECO:0000256" key="4">
    <source>
        <dbReference type="ARBA" id="ARBA00022737"/>
    </source>
</evidence>
<keyword evidence="8" id="KW-1133">Transmembrane helix</keyword>
<dbReference type="PANTHER" id="PTHR44133">
    <property type="entry name" value="CLEAVAGE STIMULATION FACTOR SUBUNIT 1"/>
    <property type="match status" value="1"/>
</dbReference>
<feature type="transmembrane region" description="Helical" evidence="8">
    <location>
        <begin position="57"/>
        <end position="79"/>
    </location>
</feature>
<name>A0A498I3E4_MALDO</name>
<dbReference type="InterPro" id="IPR015943">
    <property type="entry name" value="WD40/YVTN_repeat-like_dom_sf"/>
</dbReference>
<reference evidence="9 10" key="1">
    <citation type="submission" date="2018-10" db="EMBL/GenBank/DDBJ databases">
        <title>A high-quality apple genome assembly.</title>
        <authorList>
            <person name="Hu J."/>
        </authorList>
    </citation>
    <scope>NUCLEOTIDE SEQUENCE [LARGE SCALE GENOMIC DNA]</scope>
    <source>
        <strain evidence="10">cv. HFTH1</strain>
        <tissue evidence="9">Young leaf</tissue>
    </source>
</reference>
<dbReference type="InterPro" id="IPR001680">
    <property type="entry name" value="WD40_rpt"/>
</dbReference>
<dbReference type="EMBL" id="RDQH01000340">
    <property type="protein sequence ID" value="RXH77419.1"/>
    <property type="molecule type" value="Genomic_DNA"/>
</dbReference>
<proteinExistence type="predicted"/>
<evidence type="ECO:0000256" key="5">
    <source>
        <dbReference type="ARBA" id="ARBA00023242"/>
    </source>
</evidence>
<keyword evidence="10" id="KW-1185">Reference proteome</keyword>
<keyword evidence="2 7" id="KW-0853">WD repeat</keyword>
<comment type="subcellular location">
    <subcellularLocation>
        <location evidence="1">Nucleus</location>
    </subcellularLocation>
</comment>
<gene>
    <name evidence="9" type="ORF">DVH24_023693</name>
</gene>
<dbReference type="PROSITE" id="PS50082">
    <property type="entry name" value="WD_REPEATS_2"/>
    <property type="match status" value="1"/>
</dbReference>
<keyword evidence="5" id="KW-0539">Nucleus</keyword>
<keyword evidence="8" id="KW-0472">Membrane</keyword>
<comment type="caution">
    <text evidence="9">The sequence shown here is derived from an EMBL/GenBank/DDBJ whole genome shotgun (WGS) entry which is preliminary data.</text>
</comment>
<evidence type="ECO:0000256" key="7">
    <source>
        <dbReference type="PROSITE-ProRule" id="PRU00221"/>
    </source>
</evidence>
<protein>
    <recommendedName>
        <fullName evidence="6">Cleavage stimulation factor 50 kDa subunit</fullName>
    </recommendedName>
</protein>
<dbReference type="GO" id="GO:0031124">
    <property type="term" value="P:mRNA 3'-end processing"/>
    <property type="evidence" value="ECO:0007669"/>
    <property type="project" value="InterPro"/>
</dbReference>
<evidence type="ECO:0000256" key="3">
    <source>
        <dbReference type="ARBA" id="ARBA00022664"/>
    </source>
</evidence>
<organism evidence="9 10">
    <name type="scientific">Malus domestica</name>
    <name type="common">Apple</name>
    <name type="synonym">Pyrus malus</name>
    <dbReference type="NCBI Taxonomy" id="3750"/>
    <lineage>
        <taxon>Eukaryota</taxon>
        <taxon>Viridiplantae</taxon>
        <taxon>Streptophyta</taxon>
        <taxon>Embryophyta</taxon>
        <taxon>Tracheophyta</taxon>
        <taxon>Spermatophyta</taxon>
        <taxon>Magnoliopsida</taxon>
        <taxon>eudicotyledons</taxon>
        <taxon>Gunneridae</taxon>
        <taxon>Pentapetalae</taxon>
        <taxon>rosids</taxon>
        <taxon>fabids</taxon>
        <taxon>Rosales</taxon>
        <taxon>Rosaceae</taxon>
        <taxon>Amygdaloideae</taxon>
        <taxon>Maleae</taxon>
        <taxon>Malus</taxon>
    </lineage>
</organism>
<dbReference type="Gene3D" id="2.130.10.10">
    <property type="entry name" value="YVTN repeat-like/Quinoprotein amine dehydrogenase"/>
    <property type="match status" value="2"/>
</dbReference>
<keyword evidence="8" id="KW-0812">Transmembrane</keyword>
<feature type="repeat" description="WD" evidence="7">
    <location>
        <begin position="342"/>
        <end position="371"/>
    </location>
</feature>
<dbReference type="AlphaFoldDB" id="A0A498I3E4"/>
<accession>A0A498I3E4</accession>
<keyword evidence="3" id="KW-0507">mRNA processing</keyword>
<dbReference type="InterPro" id="IPR044633">
    <property type="entry name" value="CstF1-like"/>
</dbReference>
<dbReference type="Pfam" id="PF00400">
    <property type="entry name" value="WD40"/>
    <property type="match status" value="4"/>
</dbReference>
<sequence length="471" mass="52527">MSFIVVQKLWGRWGFEGGEKWRRTSWKNCRMPSSTGSSVPSSSLISVTAISIRQANYLYFFIITYTIYDIYIYICMYAASAGASATMTSLNAEAPRNRLLELVSRFGLAVEKDEMLRGVSLSAYDLGTSVASRYGGIPATRTAAVDFGKQKAHQRVFQSMRHAIFQSARCAGFSPDGKFVATGSSNTSIKLFVVSKIKQMMLPEARDGPVRPVIHTFYDHLKTGLDFHPHNTVLISVPKDQTIKFFDFYKMTAKRAFRASRMHTRCVQYVFILLEIFFLLCYLSANAPEIDVNGAINQVFGYSGKHVTASKDGVIRLWDDITAKCARSIPAHGTAEATSENFTKDQRFVLSSGKDSTVKLWEVGTGKLIKQYLGATHTQLRCQAVFNDTEKNLYCPSTNQPMRLLSGMLRQQTKWQSGLPIILVLSVGLRTCQRRQHLLPVGLTDQSGSGRKVCQACRNPAGDFLDVKSVD</sequence>
<evidence type="ECO:0000313" key="10">
    <source>
        <dbReference type="Proteomes" id="UP000290289"/>
    </source>
</evidence>
<dbReference type="GO" id="GO:0003723">
    <property type="term" value="F:RNA binding"/>
    <property type="evidence" value="ECO:0007669"/>
    <property type="project" value="TreeGrafter"/>
</dbReference>
<evidence type="ECO:0000256" key="1">
    <source>
        <dbReference type="ARBA" id="ARBA00004123"/>
    </source>
</evidence>
<dbReference type="GO" id="GO:0005848">
    <property type="term" value="C:mRNA cleavage stimulating factor complex"/>
    <property type="evidence" value="ECO:0007669"/>
    <property type="project" value="InterPro"/>
</dbReference>
<evidence type="ECO:0000256" key="2">
    <source>
        <dbReference type="ARBA" id="ARBA00022574"/>
    </source>
</evidence>
<dbReference type="PANTHER" id="PTHR44133:SF2">
    <property type="entry name" value="CLEAVAGE STIMULATION FACTOR SUBUNIT 1"/>
    <property type="match status" value="1"/>
</dbReference>
<evidence type="ECO:0000256" key="8">
    <source>
        <dbReference type="SAM" id="Phobius"/>
    </source>
</evidence>
<dbReference type="InterPro" id="IPR036322">
    <property type="entry name" value="WD40_repeat_dom_sf"/>
</dbReference>
<keyword evidence="4" id="KW-0677">Repeat</keyword>
<evidence type="ECO:0000256" key="6">
    <source>
        <dbReference type="ARBA" id="ARBA00029851"/>
    </source>
</evidence>
<dbReference type="InterPro" id="IPR019775">
    <property type="entry name" value="WD40_repeat_CS"/>
</dbReference>